<dbReference type="PROSITE" id="PS51352">
    <property type="entry name" value="THIOREDOXIN_2"/>
    <property type="match status" value="1"/>
</dbReference>
<dbReference type="InterPro" id="IPR013766">
    <property type="entry name" value="Thioredoxin_domain"/>
</dbReference>
<dbReference type="RefSeq" id="WP_084237548.1">
    <property type="nucleotide sequence ID" value="NZ_FWXT01000001.1"/>
</dbReference>
<dbReference type="OrthoDB" id="9794348at2"/>
<comment type="subcellular location">
    <subcellularLocation>
        <location evidence="1">Cell envelope</location>
    </subcellularLocation>
</comment>
<dbReference type="GO" id="GO:0030313">
    <property type="term" value="C:cell envelope"/>
    <property type="evidence" value="ECO:0007669"/>
    <property type="project" value="UniProtKB-SubCell"/>
</dbReference>
<dbReference type="PANTHER" id="PTHR42852:SF6">
    <property type="entry name" value="THIOL:DISULFIDE INTERCHANGE PROTEIN DSBE"/>
    <property type="match status" value="1"/>
</dbReference>
<evidence type="ECO:0000256" key="5">
    <source>
        <dbReference type="SAM" id="SignalP"/>
    </source>
</evidence>
<keyword evidence="4" id="KW-0676">Redox-active center</keyword>
<dbReference type="STRING" id="151894.SAMN04488524_1296"/>
<feature type="signal peptide" evidence="5">
    <location>
        <begin position="1"/>
        <end position="19"/>
    </location>
</feature>
<protein>
    <submittedName>
        <fullName evidence="7">Thiol-disulfide isomerase or thioredoxin</fullName>
    </submittedName>
</protein>
<evidence type="ECO:0000313" key="8">
    <source>
        <dbReference type="Proteomes" id="UP000192756"/>
    </source>
</evidence>
<dbReference type="Pfam" id="PF08534">
    <property type="entry name" value="Redoxin"/>
    <property type="match status" value="1"/>
</dbReference>
<evidence type="ECO:0000259" key="6">
    <source>
        <dbReference type="PROSITE" id="PS51352"/>
    </source>
</evidence>
<dbReference type="InterPro" id="IPR017937">
    <property type="entry name" value="Thioredoxin_CS"/>
</dbReference>
<dbReference type="InterPro" id="IPR013740">
    <property type="entry name" value="Redoxin"/>
</dbReference>
<evidence type="ECO:0000256" key="3">
    <source>
        <dbReference type="ARBA" id="ARBA00023157"/>
    </source>
</evidence>
<dbReference type="GO" id="GO:0016491">
    <property type="term" value="F:oxidoreductase activity"/>
    <property type="evidence" value="ECO:0007669"/>
    <property type="project" value="InterPro"/>
</dbReference>
<dbReference type="InterPro" id="IPR050553">
    <property type="entry name" value="Thioredoxin_ResA/DsbE_sf"/>
</dbReference>
<proteinExistence type="predicted"/>
<dbReference type="PROSITE" id="PS00194">
    <property type="entry name" value="THIOREDOXIN_1"/>
    <property type="match status" value="1"/>
</dbReference>
<dbReference type="InterPro" id="IPR025380">
    <property type="entry name" value="DUF4369"/>
</dbReference>
<keyword evidence="5" id="KW-0732">Signal</keyword>
<name>A0A1W2ACF5_9SPHI</name>
<evidence type="ECO:0000313" key="7">
    <source>
        <dbReference type="EMBL" id="SMC58300.1"/>
    </source>
</evidence>
<organism evidence="7 8">
    <name type="scientific">Pedobacter africanus</name>
    <dbReference type="NCBI Taxonomy" id="151894"/>
    <lineage>
        <taxon>Bacteria</taxon>
        <taxon>Pseudomonadati</taxon>
        <taxon>Bacteroidota</taxon>
        <taxon>Sphingobacteriia</taxon>
        <taxon>Sphingobacteriales</taxon>
        <taxon>Sphingobacteriaceae</taxon>
        <taxon>Pedobacter</taxon>
    </lineage>
</organism>
<dbReference type="GO" id="GO:0016853">
    <property type="term" value="F:isomerase activity"/>
    <property type="evidence" value="ECO:0007669"/>
    <property type="project" value="UniProtKB-KW"/>
</dbReference>
<feature type="chain" id="PRO_5012054390" evidence="5">
    <location>
        <begin position="20"/>
        <end position="399"/>
    </location>
</feature>
<accession>A0A1W2ACF5</accession>
<dbReference type="PANTHER" id="PTHR42852">
    <property type="entry name" value="THIOL:DISULFIDE INTERCHANGE PROTEIN DSBE"/>
    <property type="match status" value="1"/>
</dbReference>
<dbReference type="EMBL" id="FWXT01000001">
    <property type="protein sequence ID" value="SMC58300.1"/>
    <property type="molecule type" value="Genomic_DNA"/>
</dbReference>
<dbReference type="InterPro" id="IPR036249">
    <property type="entry name" value="Thioredoxin-like_sf"/>
</dbReference>
<feature type="domain" description="Thioredoxin" evidence="6">
    <location>
        <begin position="252"/>
        <end position="393"/>
    </location>
</feature>
<sequence>MKPLSFASALLLTLAAVQGYSQTGFNISGNVSGGADGRKVYLRAEDSFGKYQDSTVLKNGAFQFKGNVAYPQFYTIVFGKLPKQRFASALPLFVENKKISISAPLDSNLTELELNYMGGYPYEKVKVTGSASHNLFLKFNAGYEPLKKQNSAAFDAYIKYLNPGKDKQKGPISEGIKLVEAIDATKAVLLGYVNNFIKQNNSSPVALYVAKKNIGSFTAKEIDEVLSSLSPALKASAGGKSLIEKAEVVKRTAVGSKFVDFAFNDKDGNPVKLSDHVGKGKYTLLEFWASWCGPCRADIPHLKEAYELYHPAGFEVISISMDDDKAKWLKAIADEQMSWLQVSDLKAFTGDFSKIYNFNGIPTCVLVGPEGDIITRNMRGLWMDKKLIELYGNKFGAKY</sequence>
<evidence type="ECO:0000256" key="2">
    <source>
        <dbReference type="ARBA" id="ARBA00022748"/>
    </source>
</evidence>
<dbReference type="GO" id="GO:0017004">
    <property type="term" value="P:cytochrome complex assembly"/>
    <property type="evidence" value="ECO:0007669"/>
    <property type="project" value="UniProtKB-KW"/>
</dbReference>
<dbReference type="CDD" id="cd02966">
    <property type="entry name" value="TlpA_like_family"/>
    <property type="match status" value="1"/>
</dbReference>
<dbReference type="AlphaFoldDB" id="A0A1W2ACF5"/>
<gene>
    <name evidence="7" type="ORF">SAMN04488524_1296</name>
</gene>
<dbReference type="Gene3D" id="3.40.30.10">
    <property type="entry name" value="Glutaredoxin"/>
    <property type="match status" value="1"/>
</dbReference>
<keyword evidence="3" id="KW-1015">Disulfide bond</keyword>
<keyword evidence="2" id="KW-0201">Cytochrome c-type biogenesis</keyword>
<keyword evidence="7" id="KW-0413">Isomerase</keyword>
<reference evidence="8" key="1">
    <citation type="submission" date="2017-04" db="EMBL/GenBank/DDBJ databases">
        <authorList>
            <person name="Varghese N."/>
            <person name="Submissions S."/>
        </authorList>
    </citation>
    <scope>NUCLEOTIDE SEQUENCE [LARGE SCALE GENOMIC DNA]</scope>
    <source>
        <strain evidence="8">DSM 12126</strain>
    </source>
</reference>
<dbReference type="Pfam" id="PF14289">
    <property type="entry name" value="DUF4369"/>
    <property type="match status" value="1"/>
</dbReference>
<dbReference type="Proteomes" id="UP000192756">
    <property type="component" value="Unassembled WGS sequence"/>
</dbReference>
<dbReference type="SUPFAM" id="SSF52833">
    <property type="entry name" value="Thioredoxin-like"/>
    <property type="match status" value="1"/>
</dbReference>
<keyword evidence="8" id="KW-1185">Reference proteome</keyword>
<evidence type="ECO:0000256" key="4">
    <source>
        <dbReference type="ARBA" id="ARBA00023284"/>
    </source>
</evidence>
<evidence type="ECO:0000256" key="1">
    <source>
        <dbReference type="ARBA" id="ARBA00004196"/>
    </source>
</evidence>